<dbReference type="Pfam" id="PF22290">
    <property type="entry name" value="DmmA-like_N"/>
    <property type="match status" value="1"/>
</dbReference>
<dbReference type="InterPro" id="IPR006058">
    <property type="entry name" value="2Fe2S_fd_BS"/>
</dbReference>
<keyword evidence="9" id="KW-0411">Iron-sulfur</keyword>
<keyword evidence="6" id="KW-0479">Metal-binding</keyword>
<feature type="domain" description="2Fe-2S ferredoxin-type" evidence="10">
    <location>
        <begin position="273"/>
        <end position="364"/>
    </location>
</feature>
<dbReference type="InterPro" id="IPR001709">
    <property type="entry name" value="Flavoprot_Pyr_Nucl_cyt_Rdtase"/>
</dbReference>
<keyword evidence="7 12" id="KW-0560">Oxidoreductase</keyword>
<comment type="cofactor">
    <cofactor evidence="1">
        <name>FMN</name>
        <dbReference type="ChEBI" id="CHEBI:58210"/>
    </cofactor>
</comment>
<keyword evidence="13" id="KW-1185">Reference proteome</keyword>
<dbReference type="EMBL" id="JBHSQI010000007">
    <property type="protein sequence ID" value="MFC6154523.1"/>
    <property type="molecule type" value="Genomic_DNA"/>
</dbReference>
<keyword evidence="5" id="KW-0001">2Fe-2S</keyword>
<dbReference type="InterPro" id="IPR036010">
    <property type="entry name" value="2Fe-2S_ferredoxin-like_sf"/>
</dbReference>
<gene>
    <name evidence="12" type="ORF">ACFPWU_12710</name>
</gene>
<evidence type="ECO:0000313" key="12">
    <source>
        <dbReference type="EMBL" id="MFC6154523.1"/>
    </source>
</evidence>
<dbReference type="PROSITE" id="PS51085">
    <property type="entry name" value="2FE2S_FER_2"/>
    <property type="match status" value="1"/>
</dbReference>
<evidence type="ECO:0000256" key="6">
    <source>
        <dbReference type="ARBA" id="ARBA00022723"/>
    </source>
</evidence>
<sequence>MVFGIFKRKQAPVVTTVTAYDPVADALAKAAAAKASAVADDSYEVRVAKVTQEAEGVISITVIDPAGHDLPEWKAGAHLEIRTPSGLVRQYSLCSSPSNTLEYRVSVLREENGRGGSKELHDTDLKNKQLIVVGPRNHFPLEKHDKYVFIAGGIGVTPIRAMVEELVTEQPDAEFTVVYGGRSLATMAFREELVELAGDKLTVVPQDTDGLIDLKAALAGADAGTGVYCCGPSPLINAVEAAVAEHAPEADLHFERFEASAEATAERAAKALTDVPFELELRRTGVTTQVAAGQTVLDAILKEKGDFDFSCEEGHCGSCFATILEGKVDHRDEVLNEDEKANGDQMYVCVSRAAEGCDKIVLDV</sequence>
<dbReference type="InterPro" id="IPR054582">
    <property type="entry name" value="DmmA-like_N"/>
</dbReference>
<evidence type="ECO:0000256" key="3">
    <source>
        <dbReference type="ARBA" id="ARBA00022630"/>
    </source>
</evidence>
<keyword evidence="3" id="KW-0285">Flavoprotein</keyword>
<dbReference type="CDD" id="cd00207">
    <property type="entry name" value="fer2"/>
    <property type="match status" value="1"/>
</dbReference>
<dbReference type="InterPro" id="IPR050415">
    <property type="entry name" value="MRET"/>
</dbReference>
<comment type="cofactor">
    <cofactor evidence="2">
        <name>FAD</name>
        <dbReference type="ChEBI" id="CHEBI:57692"/>
    </cofactor>
</comment>
<comment type="caution">
    <text evidence="12">The sequence shown here is derived from an EMBL/GenBank/DDBJ whole genome shotgun (WGS) entry which is preliminary data.</text>
</comment>
<proteinExistence type="predicted"/>
<keyword evidence="4" id="KW-0288">FMN</keyword>
<dbReference type="SUPFAM" id="SSF54292">
    <property type="entry name" value="2Fe-2S ferredoxin-like"/>
    <property type="match status" value="1"/>
</dbReference>
<name>A0ABW1QZ89_9ACTN</name>
<dbReference type="InterPro" id="IPR039261">
    <property type="entry name" value="FNR_nucleotide-bd"/>
</dbReference>
<protein>
    <submittedName>
        <fullName evidence="12">PDR/VanB family oxidoreductase</fullName>
        <ecNumber evidence="12">1.-.-.-</ecNumber>
    </submittedName>
</protein>
<feature type="domain" description="FAD-binding FR-type" evidence="11">
    <location>
        <begin position="40"/>
        <end position="142"/>
    </location>
</feature>
<dbReference type="Gene3D" id="3.10.20.30">
    <property type="match status" value="1"/>
</dbReference>
<evidence type="ECO:0000256" key="8">
    <source>
        <dbReference type="ARBA" id="ARBA00023004"/>
    </source>
</evidence>
<evidence type="ECO:0000256" key="2">
    <source>
        <dbReference type="ARBA" id="ARBA00001974"/>
    </source>
</evidence>
<dbReference type="CDD" id="cd06185">
    <property type="entry name" value="PDR_like"/>
    <property type="match status" value="1"/>
</dbReference>
<dbReference type="InterPro" id="IPR012675">
    <property type="entry name" value="Beta-grasp_dom_sf"/>
</dbReference>
<evidence type="ECO:0000313" key="13">
    <source>
        <dbReference type="Proteomes" id="UP001596098"/>
    </source>
</evidence>
<dbReference type="Pfam" id="PF00111">
    <property type="entry name" value="Fer2"/>
    <property type="match status" value="1"/>
</dbReference>
<dbReference type="Gene3D" id="2.40.30.10">
    <property type="entry name" value="Translation factors"/>
    <property type="match status" value="1"/>
</dbReference>
<organism evidence="12 13">
    <name type="scientific">Nocardioides yefusunii</name>
    <dbReference type="NCBI Taxonomy" id="2500546"/>
    <lineage>
        <taxon>Bacteria</taxon>
        <taxon>Bacillati</taxon>
        <taxon>Actinomycetota</taxon>
        <taxon>Actinomycetes</taxon>
        <taxon>Propionibacteriales</taxon>
        <taxon>Nocardioidaceae</taxon>
        <taxon>Nocardioides</taxon>
    </lineage>
</organism>
<dbReference type="Proteomes" id="UP001596098">
    <property type="component" value="Unassembled WGS sequence"/>
</dbReference>
<keyword evidence="8" id="KW-0408">Iron</keyword>
<accession>A0ABW1QZ89</accession>
<dbReference type="InterPro" id="IPR001041">
    <property type="entry name" value="2Fe-2S_ferredoxin-type"/>
</dbReference>
<dbReference type="PRINTS" id="PR00371">
    <property type="entry name" value="FPNCR"/>
</dbReference>
<dbReference type="SUPFAM" id="SSF63380">
    <property type="entry name" value="Riboflavin synthase domain-like"/>
    <property type="match status" value="1"/>
</dbReference>
<dbReference type="SUPFAM" id="SSF52343">
    <property type="entry name" value="Ferredoxin reductase-like, C-terminal NADP-linked domain"/>
    <property type="match status" value="1"/>
</dbReference>
<evidence type="ECO:0000256" key="1">
    <source>
        <dbReference type="ARBA" id="ARBA00001917"/>
    </source>
</evidence>
<dbReference type="RefSeq" id="WP_128219223.1">
    <property type="nucleotide sequence ID" value="NZ_CP034929.1"/>
</dbReference>
<dbReference type="PROSITE" id="PS00197">
    <property type="entry name" value="2FE2S_FER_1"/>
    <property type="match status" value="1"/>
</dbReference>
<dbReference type="InterPro" id="IPR017927">
    <property type="entry name" value="FAD-bd_FR_type"/>
</dbReference>
<evidence type="ECO:0000256" key="4">
    <source>
        <dbReference type="ARBA" id="ARBA00022643"/>
    </source>
</evidence>
<dbReference type="PANTHER" id="PTHR47354:SF1">
    <property type="entry name" value="CARNITINE MONOOXYGENASE REDUCTASE SUBUNIT"/>
    <property type="match status" value="1"/>
</dbReference>
<evidence type="ECO:0000256" key="5">
    <source>
        <dbReference type="ARBA" id="ARBA00022714"/>
    </source>
</evidence>
<dbReference type="InterPro" id="IPR017938">
    <property type="entry name" value="Riboflavin_synthase-like_b-brl"/>
</dbReference>
<reference evidence="13" key="1">
    <citation type="journal article" date="2019" name="Int. J. Syst. Evol. Microbiol.">
        <title>The Global Catalogue of Microorganisms (GCM) 10K type strain sequencing project: providing services to taxonomists for standard genome sequencing and annotation.</title>
        <authorList>
            <consortium name="The Broad Institute Genomics Platform"/>
            <consortium name="The Broad Institute Genome Sequencing Center for Infectious Disease"/>
            <person name="Wu L."/>
            <person name="Ma J."/>
        </authorList>
    </citation>
    <scope>NUCLEOTIDE SEQUENCE [LARGE SCALE GENOMIC DNA]</scope>
    <source>
        <strain evidence="13">DFY28</strain>
    </source>
</reference>
<dbReference type="Gene3D" id="3.40.50.80">
    <property type="entry name" value="Nucleotide-binding domain of ferredoxin-NADP reductase (FNR) module"/>
    <property type="match status" value="1"/>
</dbReference>
<dbReference type="PROSITE" id="PS51384">
    <property type="entry name" value="FAD_FR"/>
    <property type="match status" value="1"/>
</dbReference>
<dbReference type="EC" id="1.-.-.-" evidence="12"/>
<evidence type="ECO:0000259" key="11">
    <source>
        <dbReference type="PROSITE" id="PS51384"/>
    </source>
</evidence>
<dbReference type="PANTHER" id="PTHR47354">
    <property type="entry name" value="NADH OXIDOREDUCTASE HCR"/>
    <property type="match status" value="1"/>
</dbReference>
<dbReference type="PRINTS" id="PR00409">
    <property type="entry name" value="PHDIOXRDTASE"/>
</dbReference>
<evidence type="ECO:0000256" key="7">
    <source>
        <dbReference type="ARBA" id="ARBA00023002"/>
    </source>
</evidence>
<dbReference type="GO" id="GO:0016491">
    <property type="term" value="F:oxidoreductase activity"/>
    <property type="evidence" value="ECO:0007669"/>
    <property type="project" value="UniProtKB-KW"/>
</dbReference>
<evidence type="ECO:0000256" key="9">
    <source>
        <dbReference type="ARBA" id="ARBA00023014"/>
    </source>
</evidence>
<evidence type="ECO:0000259" key="10">
    <source>
        <dbReference type="PROSITE" id="PS51085"/>
    </source>
</evidence>